<organism evidence="3 4">
    <name type="scientific">Prorocentrum cordatum</name>
    <dbReference type="NCBI Taxonomy" id="2364126"/>
    <lineage>
        <taxon>Eukaryota</taxon>
        <taxon>Sar</taxon>
        <taxon>Alveolata</taxon>
        <taxon>Dinophyceae</taxon>
        <taxon>Prorocentrales</taxon>
        <taxon>Prorocentraceae</taxon>
        <taxon>Prorocentrum</taxon>
    </lineage>
</organism>
<comment type="caution">
    <text evidence="3">The sequence shown here is derived from an EMBL/GenBank/DDBJ whole genome shotgun (WGS) entry which is preliminary data.</text>
</comment>
<keyword evidence="1" id="KW-0175">Coiled coil</keyword>
<proteinExistence type="predicted"/>
<feature type="non-terminal residue" evidence="3">
    <location>
        <position position="1179"/>
    </location>
</feature>
<evidence type="ECO:0000313" key="4">
    <source>
        <dbReference type="Proteomes" id="UP001189429"/>
    </source>
</evidence>
<feature type="region of interest" description="Disordered" evidence="2">
    <location>
        <begin position="678"/>
        <end position="704"/>
    </location>
</feature>
<gene>
    <name evidence="3" type="ORF">PCOR1329_LOCUS50143</name>
</gene>
<evidence type="ECO:0000256" key="2">
    <source>
        <dbReference type="SAM" id="MobiDB-lite"/>
    </source>
</evidence>
<accession>A0ABN9UNI5</accession>
<protein>
    <submittedName>
        <fullName evidence="3">Uncharacterized protein</fullName>
    </submittedName>
</protein>
<evidence type="ECO:0000313" key="3">
    <source>
        <dbReference type="EMBL" id="CAK0861489.1"/>
    </source>
</evidence>
<sequence length="1179" mass="128852">VSADVLKAFLNPKGEHALLWARWGGCAFEQGPCRQAVANPYDRDAEKAALDAATLNEYGLDLLKRIIAPSLGDVRTEEDFHAVLARAHVIVVTDLGVHWRVASANLQDGAEFMPWPNPRSPDLFVSEVRDTTSPAIRPLPSDYAEKMAWSIGCMSNVVAGLDVPTIATVHVAPIFGDGPARVVSAVGNVSGFDPGAASAPPAAAAASDQGEQLAIFKSLAKAHHGAFEDLSSPLPVKRARGLMMGCGGPLSPVDADEQRAIFASIAASAHGETIDVEDGDGLSAELARVLDEGGRRVGSVRMPWPCRLNSRHCTLSKSWIAEKSFLARLDGMVATGMVWSLVLLGLSGASGMQLATSGWLENVAQNATSARFTRAECSTWQVGQGCCTPLGNTASAWTFASHGVHGTWSSTTAFIRFDFHDDTICGGVANSRQHGSAVLTLNDASPIDLTLAMTGVAEANFEKFELYVDNVLRTTVQASNGHGGSACQVSTCIMCDVNMPSQTFSLSAGPHTIRVEVDSLDGLFHRGAYFQITFGKSSPTCAPRWETMGNPEHGAEQYDRKLENNRVYKVEWCQGEAAGNWGLAEQRAWSNEQLRARVRKLTGELAESNAAEEDAQAKGAADAKALRAWKSWFEAFSRVCDQELPPKATKLLRGWATWRVTHLRAILRFSQEGMRNGIGRMPRRPFPLRKRGKGRMGQRRKQAEKVEYARHGKRTVKSRRERETWRRNYDSFHGETADQMVDLLLEDGVLLDWEGRACPHCGVGTCGARVQDGSRGPHWRRNGGRLRAETVDPCTARPVFKSGGGCHSSSLSTKAEVLFCLALGMTTAQMHLLTGASRKMIEDMSAAAATAWQIYVEKNEPNVAFGDGAQRRWFDVEADESVFRAQLSDDGRSRTWEQWAGVVERGRPDSLVLWKTQSGGAEVILRSDGARSYKMRASGLVRDHVVHCEKRKKIDRKWAWLRPVYSKVVTRKLPGVSKIRVKAGAQIIDRAWRFFKTLIGTRADLPGSRRLAASVRSVQFECWNKGEDMWAATADAIWEVAGAVQSLGQVACDAEGGGELAFEEASLMVSGSKLDYHPSKCVKKGRLAFAGGLSIFDLPLLPIANSSAAKLVAFADVVSNYEGPIVFDKVHELYAQGKFKDLQAHNIDYGQNFRTGSIAFQFVLEKLEGYQIRWARSDK</sequence>
<name>A0ABN9UNI5_9DINO</name>
<feature type="compositionally biased region" description="Basic residues" evidence="2">
    <location>
        <begin position="681"/>
        <end position="700"/>
    </location>
</feature>
<reference evidence="3" key="1">
    <citation type="submission" date="2023-10" db="EMBL/GenBank/DDBJ databases">
        <authorList>
            <person name="Chen Y."/>
            <person name="Shah S."/>
            <person name="Dougan E. K."/>
            <person name="Thang M."/>
            <person name="Chan C."/>
        </authorList>
    </citation>
    <scope>NUCLEOTIDE SEQUENCE [LARGE SCALE GENOMIC DNA]</scope>
</reference>
<dbReference type="EMBL" id="CAUYUJ010016064">
    <property type="protein sequence ID" value="CAK0861489.1"/>
    <property type="molecule type" value="Genomic_DNA"/>
</dbReference>
<evidence type="ECO:0000256" key="1">
    <source>
        <dbReference type="SAM" id="Coils"/>
    </source>
</evidence>
<dbReference type="Proteomes" id="UP001189429">
    <property type="component" value="Unassembled WGS sequence"/>
</dbReference>
<keyword evidence="4" id="KW-1185">Reference proteome</keyword>
<feature type="non-terminal residue" evidence="3">
    <location>
        <position position="1"/>
    </location>
</feature>
<feature type="coiled-coil region" evidence="1">
    <location>
        <begin position="591"/>
        <end position="618"/>
    </location>
</feature>